<dbReference type="EMBL" id="JACJFM010000009">
    <property type="protein sequence ID" value="MBB1486815.1"/>
    <property type="molecule type" value="Genomic_DNA"/>
</dbReference>
<gene>
    <name evidence="2" type="ORF">H4O21_09355</name>
</gene>
<evidence type="ECO:0000313" key="2">
    <source>
        <dbReference type="EMBL" id="MBB1486815.1"/>
    </source>
</evidence>
<accession>A0A839INK2</accession>
<comment type="caution">
    <text evidence="2">The sequence shown here is derived from an EMBL/GenBank/DDBJ whole genome shotgun (WGS) entry which is preliminary data.</text>
</comment>
<dbReference type="Proteomes" id="UP000565262">
    <property type="component" value="Unassembled WGS sequence"/>
</dbReference>
<keyword evidence="3" id="KW-1185">Reference proteome</keyword>
<proteinExistence type="predicted"/>
<evidence type="ECO:0008006" key="4">
    <source>
        <dbReference type="Google" id="ProtNLM"/>
    </source>
</evidence>
<dbReference type="RefSeq" id="WP_182808592.1">
    <property type="nucleotide sequence ID" value="NZ_JACJFM010000009.1"/>
</dbReference>
<protein>
    <recommendedName>
        <fullName evidence="4">PepSY domain-containing protein</fullName>
    </recommendedName>
</protein>
<organism evidence="2 3">
    <name type="scientific">Oceanospirillum sediminis</name>
    <dbReference type="NCBI Taxonomy" id="2760088"/>
    <lineage>
        <taxon>Bacteria</taxon>
        <taxon>Pseudomonadati</taxon>
        <taxon>Pseudomonadota</taxon>
        <taxon>Gammaproteobacteria</taxon>
        <taxon>Oceanospirillales</taxon>
        <taxon>Oceanospirillaceae</taxon>
        <taxon>Oceanospirillum</taxon>
    </lineage>
</organism>
<feature type="region of interest" description="Disordered" evidence="1">
    <location>
        <begin position="72"/>
        <end position="91"/>
    </location>
</feature>
<reference evidence="2 3" key="1">
    <citation type="submission" date="2020-08" db="EMBL/GenBank/DDBJ databases">
        <title>Oceanospirillum sp. nov. isolated from marine sediment.</title>
        <authorList>
            <person name="Ji X."/>
        </authorList>
    </citation>
    <scope>NUCLEOTIDE SEQUENCE [LARGE SCALE GENOMIC DNA]</scope>
    <source>
        <strain evidence="2 3">D5</strain>
    </source>
</reference>
<evidence type="ECO:0000256" key="1">
    <source>
        <dbReference type="SAM" id="MobiDB-lite"/>
    </source>
</evidence>
<sequence length="151" mass="16673">MTDLFKPLFRVGIMLLFFLPGLVEGSDMSAESDLMLAEFSPEQQEAQSAEDTTQKVERFFWPATRWIEQTVRKTPLIRSPDTGPAKDPADAVSGQLDLRTAIKRATSIYPGTVLNAEKVTDNGVISYNIRIISGQGVVRTIAVNGADRKEN</sequence>
<evidence type="ECO:0000313" key="3">
    <source>
        <dbReference type="Proteomes" id="UP000565262"/>
    </source>
</evidence>
<name>A0A839INK2_9GAMM</name>
<dbReference type="AlphaFoldDB" id="A0A839INK2"/>